<gene>
    <name evidence="2" type="ORF">ABT276_11080</name>
</gene>
<dbReference type="RefSeq" id="WP_351975854.1">
    <property type="nucleotide sequence ID" value="NZ_JBEPBX010000007.1"/>
</dbReference>
<evidence type="ECO:0000313" key="3">
    <source>
        <dbReference type="Proteomes" id="UP001445472"/>
    </source>
</evidence>
<protein>
    <recommendedName>
        <fullName evidence="4">AG2 protein</fullName>
    </recommendedName>
</protein>
<accession>A0ABV1UU37</accession>
<feature type="region of interest" description="Disordered" evidence="1">
    <location>
        <begin position="682"/>
        <end position="723"/>
    </location>
</feature>
<reference evidence="2 3" key="1">
    <citation type="submission" date="2024-06" db="EMBL/GenBank/DDBJ databases">
        <title>The Natural Products Discovery Center: Release of the First 8490 Sequenced Strains for Exploring Actinobacteria Biosynthetic Diversity.</title>
        <authorList>
            <person name="Kalkreuter E."/>
            <person name="Kautsar S.A."/>
            <person name="Yang D."/>
            <person name="Bader C.D."/>
            <person name="Teijaro C.N."/>
            <person name="Fluegel L."/>
            <person name="Davis C.M."/>
            <person name="Simpson J.R."/>
            <person name="Lauterbach L."/>
            <person name="Steele A.D."/>
            <person name="Gui C."/>
            <person name="Meng S."/>
            <person name="Li G."/>
            <person name="Viehrig K."/>
            <person name="Ye F."/>
            <person name="Su P."/>
            <person name="Kiefer A.F."/>
            <person name="Nichols A."/>
            <person name="Cepeda A.J."/>
            <person name="Yan W."/>
            <person name="Fan B."/>
            <person name="Jiang Y."/>
            <person name="Adhikari A."/>
            <person name="Zheng C.-J."/>
            <person name="Schuster L."/>
            <person name="Cowan T.M."/>
            <person name="Smanski M.J."/>
            <person name="Chevrette M.G."/>
            <person name="De Carvalho L.P.S."/>
            <person name="Shen B."/>
        </authorList>
    </citation>
    <scope>NUCLEOTIDE SEQUENCE [LARGE SCALE GENOMIC DNA]</scope>
    <source>
        <strain evidence="2 3">NPDC000837</strain>
    </source>
</reference>
<evidence type="ECO:0008006" key="4">
    <source>
        <dbReference type="Google" id="ProtNLM"/>
    </source>
</evidence>
<keyword evidence="3" id="KW-1185">Reference proteome</keyword>
<sequence length="723" mass="79203">MLTYQDVVTANLAPLTTAAVSWDEMADGFEDLGEAYRGSVESAASDGGWMGVSANAAKGRFGATRKQFEAAAVEARAIAAILRDIHGQFTERIRAVRDLVASAKEADMHIDANGRAHLDPTKHKDLVGGVFGEAATRQILEASWTEAVTAAVQSVDDADQGAKLALRDAAGIKSLFEEMMDTARGTGHSFNADAVGDIEVVEAREAKKYADQILAGEKPSDLVEYERLMRDNSDDKVFSQTVLNHLGPEGTIKVTNQLNTFAYDSDTGNKQHYLGAERGLANALATATQDPKSQFYKDFRAGLDEAGMKRYEWQGERVRGYQSLVTLMQHGEGYSDRFMHDLGDDLIAAEKADKGNDNWDLPKKFVTYRDEWFANDPLDGLLGIMSKDPEASATFLDPKSASISSDGKDGGNDRLEYLIKERDWEVVDGHKYMRNPHDPDNTWFGDPLQSSDIEDAQNRTGFGAALVAGTTGIDPNNSGGGYVEHSEANNRVFEGALKHLSAEGNEFPPSLRTPMAVVMGNYGDDVHASASAHNAEESPLGRGEVLEVAKQISRDQFAYGTLQDGINREIVHDINVGQENDDEPLRRAGRTIGFLEEARYQGLKVDVDDAKSEATWEAKWDYHTWGGVANFVPYAGDAAQRGVDAITAKWLEEEIARIEQGQARDNLATGIDREGRLKALADHWRDENPQMKERESEWKSVERIDDSANNGNSAGRRLGSKGS</sequence>
<organism evidence="2 3">
    <name type="scientific">Streptomyces xantholiticus</name>
    <dbReference type="NCBI Taxonomy" id="68285"/>
    <lineage>
        <taxon>Bacteria</taxon>
        <taxon>Bacillati</taxon>
        <taxon>Actinomycetota</taxon>
        <taxon>Actinomycetes</taxon>
        <taxon>Kitasatosporales</taxon>
        <taxon>Streptomycetaceae</taxon>
        <taxon>Streptomyces</taxon>
    </lineage>
</organism>
<comment type="caution">
    <text evidence="2">The sequence shown here is derived from an EMBL/GenBank/DDBJ whole genome shotgun (WGS) entry which is preliminary data.</text>
</comment>
<evidence type="ECO:0000256" key="1">
    <source>
        <dbReference type="SAM" id="MobiDB-lite"/>
    </source>
</evidence>
<feature type="compositionally biased region" description="Basic and acidic residues" evidence="1">
    <location>
        <begin position="682"/>
        <end position="706"/>
    </location>
</feature>
<dbReference type="Proteomes" id="UP001445472">
    <property type="component" value="Unassembled WGS sequence"/>
</dbReference>
<name>A0ABV1UU37_9ACTN</name>
<evidence type="ECO:0000313" key="2">
    <source>
        <dbReference type="EMBL" id="MER6613910.1"/>
    </source>
</evidence>
<proteinExistence type="predicted"/>
<dbReference type="EMBL" id="JBEPBX010000007">
    <property type="protein sequence ID" value="MER6613910.1"/>
    <property type="molecule type" value="Genomic_DNA"/>
</dbReference>